<dbReference type="Gene3D" id="2.60.40.1740">
    <property type="entry name" value="hypothetical protein (bacova_03559)"/>
    <property type="match status" value="1"/>
</dbReference>
<proteinExistence type="predicted"/>
<name>A0A642CAY2_BACOV</name>
<dbReference type="Pfam" id="PF08522">
    <property type="entry name" value="BT_3987-like_N"/>
    <property type="match status" value="1"/>
</dbReference>
<feature type="domain" description="BT-3987-like N-terminal" evidence="1">
    <location>
        <begin position="35"/>
        <end position="149"/>
    </location>
</feature>
<protein>
    <submittedName>
        <fullName evidence="2">DUF1735 domain-containing protein</fullName>
    </submittedName>
</protein>
<gene>
    <name evidence="2" type="ORF">F3B98_27480</name>
</gene>
<sequence length="149" mass="17445">MKYRNFTNKLMLMVGVTATAVLTSCEQEFYQDEQYRKEIYIVSGEDNIFQREFAFGGEEIGYLSVYASGTTPIEKEVMVELERNETVLSDYNQKRYGDNYKNYVLELPDTHYKVDDWSINLYPNANSSYSLFPIKVNIDGLEPEDNYFL</sequence>
<dbReference type="AlphaFoldDB" id="A0A642CAY2"/>
<comment type="caution">
    <text evidence="2">The sequence shown here is derived from an EMBL/GenBank/DDBJ whole genome shotgun (WGS) entry which is preliminary data.</text>
</comment>
<dbReference type="InterPro" id="IPR013728">
    <property type="entry name" value="BT_3987-like_N"/>
</dbReference>
<dbReference type="Proteomes" id="UP000435985">
    <property type="component" value="Unassembled WGS sequence"/>
</dbReference>
<organism evidence="2 3">
    <name type="scientific">Bacteroides ovatus</name>
    <dbReference type="NCBI Taxonomy" id="28116"/>
    <lineage>
        <taxon>Bacteria</taxon>
        <taxon>Pseudomonadati</taxon>
        <taxon>Bacteroidota</taxon>
        <taxon>Bacteroidia</taxon>
        <taxon>Bacteroidales</taxon>
        <taxon>Bacteroidaceae</taxon>
        <taxon>Bacteroides</taxon>
    </lineage>
</organism>
<evidence type="ECO:0000259" key="1">
    <source>
        <dbReference type="Pfam" id="PF08522"/>
    </source>
</evidence>
<evidence type="ECO:0000313" key="3">
    <source>
        <dbReference type="Proteomes" id="UP000435985"/>
    </source>
</evidence>
<reference evidence="2 3" key="1">
    <citation type="journal article" date="2019" name="Nat. Med.">
        <title>A library of human gut bacterial isolates paired with longitudinal multiomics data enables mechanistic microbiome research.</title>
        <authorList>
            <person name="Poyet M."/>
            <person name="Groussin M."/>
            <person name="Gibbons S.M."/>
            <person name="Avila-Pacheco J."/>
            <person name="Jiang X."/>
            <person name="Kearney S.M."/>
            <person name="Perrotta A.R."/>
            <person name="Berdy B."/>
            <person name="Zhao S."/>
            <person name="Lieberman T.D."/>
            <person name="Swanson P.K."/>
            <person name="Smith M."/>
            <person name="Roesemann S."/>
            <person name="Alexander J.E."/>
            <person name="Rich S.A."/>
            <person name="Livny J."/>
            <person name="Vlamakis H."/>
            <person name="Clish C."/>
            <person name="Bullock K."/>
            <person name="Deik A."/>
            <person name="Scott J."/>
            <person name="Pierce K.A."/>
            <person name="Xavier R.J."/>
            <person name="Alm E.J."/>
        </authorList>
    </citation>
    <scope>NUCLEOTIDE SEQUENCE [LARGE SCALE GENOMIC DNA]</scope>
    <source>
        <strain evidence="2 3">BIOML-A14</strain>
    </source>
</reference>
<accession>A0A642CAY2</accession>
<dbReference type="PROSITE" id="PS51257">
    <property type="entry name" value="PROKAR_LIPOPROTEIN"/>
    <property type="match status" value="1"/>
</dbReference>
<evidence type="ECO:0000313" key="2">
    <source>
        <dbReference type="EMBL" id="KAA4660117.1"/>
    </source>
</evidence>
<feature type="non-terminal residue" evidence="2">
    <location>
        <position position="149"/>
    </location>
</feature>
<dbReference type="EMBL" id="VWFO01000125">
    <property type="protein sequence ID" value="KAA4660117.1"/>
    <property type="molecule type" value="Genomic_DNA"/>
</dbReference>